<protein>
    <submittedName>
        <fullName evidence="1">Uncharacterized protein</fullName>
    </submittedName>
</protein>
<comment type="caution">
    <text evidence="1">The sequence shown here is derived from an EMBL/GenBank/DDBJ whole genome shotgun (WGS) entry which is preliminary data.</text>
</comment>
<evidence type="ECO:0000313" key="2">
    <source>
        <dbReference type="Proteomes" id="UP001519296"/>
    </source>
</evidence>
<evidence type="ECO:0000313" key="1">
    <source>
        <dbReference type="EMBL" id="MBP2622767.1"/>
    </source>
</evidence>
<name>A0ABS5B1Q7_9STRE</name>
<dbReference type="InterPro" id="IPR021359">
    <property type="entry name" value="DUF2812"/>
</dbReference>
<sequence>MRKSDVRKIFKLFLAYIKEEDWLNELGAQGFKLIDCKNSYYYFEQDEQSYQYKVDFPSNPWKSLFSQ</sequence>
<dbReference type="RefSeq" id="WP_420853764.1">
    <property type="nucleotide sequence ID" value="NZ_PRDG01000001.1"/>
</dbReference>
<reference evidence="1 2" key="1">
    <citation type="submission" date="2018-02" db="EMBL/GenBank/DDBJ databases">
        <title>Draft genome sequence of Streptococcus oricebi CCUG 70868T type strain.</title>
        <authorList>
            <person name="Mendez V."/>
            <person name="Salva-Serra F."/>
            <person name="Jaen-Luchoro D."/>
            <person name="Gonzales-Siles L."/>
            <person name="Karlsson R."/>
            <person name="Engstrom-Jakobsson H."/>
            <person name="Busquets A."/>
            <person name="Gomila M."/>
            <person name="Pineiro-Iglesias B."/>
            <person name="Bennasar-Figueras A."/>
            <person name="Seeger M."/>
            <person name="Moore E."/>
        </authorList>
    </citation>
    <scope>NUCLEOTIDE SEQUENCE [LARGE SCALE GENOMIC DNA]</scope>
    <source>
        <strain evidence="1 2">CCUG 70868</strain>
    </source>
</reference>
<organism evidence="1 2">
    <name type="scientific">Streptococcus oricebi</name>
    <dbReference type="NCBI Taxonomy" id="1547447"/>
    <lineage>
        <taxon>Bacteria</taxon>
        <taxon>Bacillati</taxon>
        <taxon>Bacillota</taxon>
        <taxon>Bacilli</taxon>
        <taxon>Lactobacillales</taxon>
        <taxon>Streptococcaceae</taxon>
        <taxon>Streptococcus</taxon>
    </lineage>
</organism>
<dbReference type="EMBL" id="PRDG01000001">
    <property type="protein sequence ID" value="MBP2622767.1"/>
    <property type="molecule type" value="Genomic_DNA"/>
</dbReference>
<accession>A0ABS5B1Q7</accession>
<gene>
    <name evidence="1" type="ORF">C4K46_02300</name>
</gene>
<keyword evidence="2" id="KW-1185">Reference proteome</keyword>
<proteinExistence type="predicted"/>
<dbReference type="Proteomes" id="UP001519296">
    <property type="component" value="Unassembled WGS sequence"/>
</dbReference>
<dbReference type="Pfam" id="PF11193">
    <property type="entry name" value="DUF2812"/>
    <property type="match status" value="1"/>
</dbReference>